<dbReference type="Gene3D" id="1.10.8.10">
    <property type="entry name" value="DNA helicase RuvA subunit, C-terminal domain"/>
    <property type="match status" value="1"/>
</dbReference>
<dbReference type="EMBL" id="CANTFM010002050">
    <property type="protein sequence ID" value="CAI5744177.1"/>
    <property type="molecule type" value="Genomic_DNA"/>
</dbReference>
<dbReference type="InterPro" id="IPR017937">
    <property type="entry name" value="Thioredoxin_CS"/>
</dbReference>
<dbReference type="Gene3D" id="3.40.30.10">
    <property type="entry name" value="Glutaredoxin"/>
    <property type="match status" value="1"/>
</dbReference>
<dbReference type="InterPro" id="IPR036339">
    <property type="entry name" value="PUB-like_dom_sf"/>
</dbReference>
<dbReference type="InterPro" id="IPR015940">
    <property type="entry name" value="UBA"/>
</dbReference>
<name>A0AAV0V6F6_9STRA</name>
<dbReference type="PANTHER" id="PTHR46713">
    <property type="entry name" value="F13M7.16 PROTEIN"/>
    <property type="match status" value="1"/>
</dbReference>
<dbReference type="PROSITE" id="PS50030">
    <property type="entry name" value="UBA"/>
    <property type="match status" value="1"/>
</dbReference>
<dbReference type="SUPFAM" id="SSF46934">
    <property type="entry name" value="UBA-like"/>
    <property type="match status" value="1"/>
</dbReference>
<feature type="region of interest" description="Disordered" evidence="1">
    <location>
        <begin position="352"/>
        <end position="373"/>
    </location>
</feature>
<feature type="domain" description="UBA" evidence="2">
    <location>
        <begin position="196"/>
        <end position="246"/>
    </location>
</feature>
<sequence length="504" mass="56578">MGVIPVLGDSDWNAQMERAGGKLVVVDFSAVWCGPCQHIKPVYHQLSNEFHDVVFLEADEAQNRSLIGALGVRGFPTFHFYLNKSKVDELVGADPSQLRAKIEQWRQSAFNPFASPGMTLGAGSNATIKPLSAIEAREARLKRFNEVSLVPGVSAAARAPEAETVAKSVVMDSNMVCDEVTGICRLHRDDDEEMTEKDEEMDYPSVNKELLIQLKEMGFNELHCRKALLATDSEGLEVAVNWLGDHQDDADIDEPIKFVDLSKTASKQELTPEEKAAKVEELKVLLEKKRGEREEQEKVNQRLNELKRRTEGQGLLEARDEIEAIQRKIATERMKKDKEDAKRERERLRNQIEMDKRERQARGGRLGGPPIDVAPIIEVSTEKEEEKKPSPVLTPKEQVVKNVGILKKYRVGNDGLTALKTLNVYVKNLVEKPDEEKFRTINLENPAFRKRVASLVGGVAFLKSLGYKKDEADGNLKLTVENRDVELLQYARSQLEGAIAELSN</sequence>
<dbReference type="SMART" id="SM00580">
    <property type="entry name" value="PUG"/>
    <property type="match status" value="1"/>
</dbReference>
<dbReference type="AlphaFoldDB" id="A0AAV0V6F6"/>
<proteinExistence type="predicted"/>
<dbReference type="PROSITE" id="PS51352">
    <property type="entry name" value="THIOREDOXIN_2"/>
    <property type="match status" value="1"/>
</dbReference>
<evidence type="ECO:0000313" key="5">
    <source>
        <dbReference type="Proteomes" id="UP001162029"/>
    </source>
</evidence>
<dbReference type="InterPro" id="IPR013766">
    <property type="entry name" value="Thioredoxin_domain"/>
</dbReference>
<feature type="compositionally biased region" description="Basic and acidic residues" evidence="1">
    <location>
        <begin position="352"/>
        <end position="361"/>
    </location>
</feature>
<dbReference type="SMART" id="SM00165">
    <property type="entry name" value="UBA"/>
    <property type="match status" value="1"/>
</dbReference>
<keyword evidence="5" id="KW-1185">Reference proteome</keyword>
<organism evidence="4 5">
    <name type="scientific">Peronospora destructor</name>
    <dbReference type="NCBI Taxonomy" id="86335"/>
    <lineage>
        <taxon>Eukaryota</taxon>
        <taxon>Sar</taxon>
        <taxon>Stramenopiles</taxon>
        <taxon>Oomycota</taxon>
        <taxon>Peronosporomycetes</taxon>
        <taxon>Peronosporales</taxon>
        <taxon>Peronosporaceae</taxon>
        <taxon>Peronospora</taxon>
    </lineage>
</organism>
<dbReference type="InterPro" id="IPR018997">
    <property type="entry name" value="PUB_domain"/>
</dbReference>
<dbReference type="Pfam" id="PF22562">
    <property type="entry name" value="UBA_7"/>
    <property type="match status" value="1"/>
</dbReference>
<accession>A0AAV0V6F6</accession>
<dbReference type="Gene3D" id="1.20.58.2190">
    <property type="match status" value="1"/>
</dbReference>
<evidence type="ECO:0008006" key="6">
    <source>
        <dbReference type="Google" id="ProtNLM"/>
    </source>
</evidence>
<evidence type="ECO:0000259" key="2">
    <source>
        <dbReference type="PROSITE" id="PS50030"/>
    </source>
</evidence>
<comment type="caution">
    <text evidence="4">The sequence shown here is derived from an EMBL/GenBank/DDBJ whole genome shotgun (WGS) entry which is preliminary data.</text>
</comment>
<evidence type="ECO:0000313" key="4">
    <source>
        <dbReference type="EMBL" id="CAI5744177.1"/>
    </source>
</evidence>
<dbReference type="PROSITE" id="PS00194">
    <property type="entry name" value="THIOREDOXIN_1"/>
    <property type="match status" value="1"/>
</dbReference>
<feature type="domain" description="Thioredoxin" evidence="3">
    <location>
        <begin position="1"/>
        <end position="107"/>
    </location>
</feature>
<protein>
    <recommendedName>
        <fullName evidence="6">Thioredoxin domain-containing protein</fullName>
    </recommendedName>
</protein>
<dbReference type="SUPFAM" id="SSF52833">
    <property type="entry name" value="Thioredoxin-like"/>
    <property type="match status" value="1"/>
</dbReference>
<dbReference type="Proteomes" id="UP001162029">
    <property type="component" value="Unassembled WGS sequence"/>
</dbReference>
<dbReference type="SUPFAM" id="SSF143503">
    <property type="entry name" value="PUG domain-like"/>
    <property type="match status" value="1"/>
</dbReference>
<dbReference type="PANTHER" id="PTHR46713:SF1">
    <property type="entry name" value="F13M7.16 PROTEIN"/>
    <property type="match status" value="1"/>
</dbReference>
<dbReference type="CDD" id="cd02947">
    <property type="entry name" value="TRX_family"/>
    <property type="match status" value="1"/>
</dbReference>
<evidence type="ECO:0000259" key="3">
    <source>
        <dbReference type="PROSITE" id="PS51352"/>
    </source>
</evidence>
<dbReference type="Pfam" id="PF00085">
    <property type="entry name" value="Thioredoxin"/>
    <property type="match status" value="1"/>
</dbReference>
<reference evidence="4" key="1">
    <citation type="submission" date="2022-12" db="EMBL/GenBank/DDBJ databases">
        <authorList>
            <person name="Webb A."/>
        </authorList>
    </citation>
    <scope>NUCLEOTIDE SEQUENCE</scope>
    <source>
        <strain evidence="4">Pd1</strain>
    </source>
</reference>
<dbReference type="InterPro" id="IPR009060">
    <property type="entry name" value="UBA-like_sf"/>
</dbReference>
<dbReference type="Pfam" id="PF09409">
    <property type="entry name" value="PUB"/>
    <property type="match status" value="1"/>
</dbReference>
<evidence type="ECO:0000256" key="1">
    <source>
        <dbReference type="SAM" id="MobiDB-lite"/>
    </source>
</evidence>
<dbReference type="InterPro" id="IPR036249">
    <property type="entry name" value="Thioredoxin-like_sf"/>
</dbReference>
<gene>
    <name evidence="4" type="ORF">PDE001_LOCUS9341</name>
</gene>